<keyword evidence="4 8" id="KW-0812">Transmembrane</keyword>
<evidence type="ECO:0000256" key="3">
    <source>
        <dbReference type="ARBA" id="ARBA00022448"/>
    </source>
</evidence>
<comment type="similarity">
    <text evidence="2 8">Belongs to the ammonia transporter channel (TC 1.A.11.2) family.</text>
</comment>
<dbReference type="GO" id="GO:0008519">
    <property type="term" value="F:ammonium channel activity"/>
    <property type="evidence" value="ECO:0007669"/>
    <property type="project" value="InterPro"/>
</dbReference>
<evidence type="ECO:0000313" key="10">
    <source>
        <dbReference type="EMBL" id="MCU7695203.1"/>
    </source>
</evidence>
<evidence type="ECO:0000256" key="6">
    <source>
        <dbReference type="ARBA" id="ARBA00023136"/>
    </source>
</evidence>
<feature type="transmembrane region" description="Helical" evidence="8">
    <location>
        <begin position="343"/>
        <end position="364"/>
    </location>
</feature>
<protein>
    <recommendedName>
        <fullName evidence="8">Ammonium transporter</fullName>
    </recommendedName>
</protein>
<dbReference type="AlphaFoldDB" id="A0AAE3LL30"/>
<evidence type="ECO:0000256" key="7">
    <source>
        <dbReference type="ARBA" id="ARBA00023177"/>
    </source>
</evidence>
<keyword evidence="6 8" id="KW-0472">Membrane</keyword>
<dbReference type="Proteomes" id="UP001209317">
    <property type="component" value="Unassembled WGS sequence"/>
</dbReference>
<evidence type="ECO:0000256" key="5">
    <source>
        <dbReference type="ARBA" id="ARBA00022989"/>
    </source>
</evidence>
<name>A0AAE3LL30_9BACT</name>
<feature type="transmembrane region" description="Helical" evidence="8">
    <location>
        <begin position="376"/>
        <end position="399"/>
    </location>
</feature>
<evidence type="ECO:0000256" key="2">
    <source>
        <dbReference type="ARBA" id="ARBA00005887"/>
    </source>
</evidence>
<dbReference type="PROSITE" id="PS01219">
    <property type="entry name" value="AMMONIUM_TRANSP"/>
    <property type="match status" value="1"/>
</dbReference>
<evidence type="ECO:0000256" key="4">
    <source>
        <dbReference type="ARBA" id="ARBA00022692"/>
    </source>
</evidence>
<dbReference type="InterPro" id="IPR001905">
    <property type="entry name" value="Ammonium_transpt"/>
</dbReference>
<keyword evidence="7 8" id="KW-0924">Ammonia transport</keyword>
<gene>
    <name evidence="10" type="ORF">OD355_11800</name>
</gene>
<feature type="domain" description="Ammonium transporter AmtB-like" evidence="9">
    <location>
        <begin position="37"/>
        <end position="426"/>
    </location>
</feature>
<dbReference type="RefSeq" id="WP_263038690.1">
    <property type="nucleotide sequence ID" value="NZ_JAOTPL010000020.1"/>
</dbReference>
<dbReference type="Pfam" id="PF00909">
    <property type="entry name" value="Ammonium_transp"/>
    <property type="match status" value="1"/>
</dbReference>
<dbReference type="PANTHER" id="PTHR43029:SF10">
    <property type="entry name" value="AMMONIUM TRANSPORTER MEP2"/>
    <property type="match status" value="1"/>
</dbReference>
<keyword evidence="3 8" id="KW-0813">Transport</keyword>
<organism evidence="10 11">
    <name type="scientific">Haoranjiania flava</name>
    <dbReference type="NCBI Taxonomy" id="1856322"/>
    <lineage>
        <taxon>Bacteria</taxon>
        <taxon>Pseudomonadati</taxon>
        <taxon>Bacteroidota</taxon>
        <taxon>Chitinophagia</taxon>
        <taxon>Chitinophagales</taxon>
        <taxon>Chitinophagaceae</taxon>
        <taxon>Haoranjiania</taxon>
    </lineage>
</organism>
<evidence type="ECO:0000313" key="11">
    <source>
        <dbReference type="Proteomes" id="UP001209317"/>
    </source>
</evidence>
<comment type="caution">
    <text evidence="10">The sequence shown here is derived from an EMBL/GenBank/DDBJ whole genome shotgun (WGS) entry which is preliminary data.</text>
</comment>
<sequence length="438" mass="47722">MKTKLPFLLLFIFCLVAAIIPIHTNGNGADIVASDVAWLLSATGLVFLMTPGLSFFYGGMVRRKNIISTMLQSFICLGVITIIYFIVGFSLCFGDSFKGIIGNPLTFMFLRNVGLDVHPVLAPTIPFLLFALFQLKFAIITPALITGSFAERVNFKAYVLFISLFTIFIYTPLAHATWHPEGIFRKWGVLDFAGGTVVHMSAGYAALVGAMFLGRRKEFEKNRHYEPVNIPYVLLGTGMLWFGWFGFNGGSALGANATAVQAFATTMAASAAAMMGWVALEMFKGNKPSAMGACIAAVVGLVAITPGCAYVTVPQALFIGFITAVISNFAVKFKNKSNLDDTLDVFPCHGLGGIIGMLLTAVFAKDVGLIYGETTTFLYHLLALAIASLFAFFGSYLLFKVTDFFIPVRVSLDAEEDGLDFSQHGERYKPKRRLDAYL</sequence>
<dbReference type="InterPro" id="IPR029020">
    <property type="entry name" value="Ammonium/urea_transptr"/>
</dbReference>
<dbReference type="InterPro" id="IPR024041">
    <property type="entry name" value="NH4_transpt_AmtB-like_dom"/>
</dbReference>
<feature type="transmembrane region" description="Helical" evidence="8">
    <location>
        <begin position="38"/>
        <end position="58"/>
    </location>
</feature>
<dbReference type="Gene3D" id="1.10.3430.10">
    <property type="entry name" value="Ammonium transporter AmtB like domains"/>
    <property type="match status" value="1"/>
</dbReference>
<reference evidence="10" key="1">
    <citation type="submission" date="2022-10" db="EMBL/GenBank/DDBJ databases">
        <authorList>
            <person name="Kim H.S."/>
            <person name="Kim J.-S."/>
            <person name="Suh M.K."/>
            <person name="Eom M.K."/>
            <person name="Lee J.-S."/>
        </authorList>
    </citation>
    <scope>NUCLEOTIDE SEQUENCE</scope>
    <source>
        <strain evidence="10">LIP-5</strain>
    </source>
</reference>
<keyword evidence="11" id="KW-1185">Reference proteome</keyword>
<feature type="transmembrane region" description="Helical" evidence="8">
    <location>
        <begin position="290"/>
        <end position="307"/>
    </location>
</feature>
<proteinExistence type="inferred from homology"/>
<feature type="transmembrane region" description="Helical" evidence="8">
    <location>
        <begin position="190"/>
        <end position="213"/>
    </location>
</feature>
<feature type="transmembrane region" description="Helical" evidence="8">
    <location>
        <begin position="259"/>
        <end position="278"/>
    </location>
</feature>
<dbReference type="InterPro" id="IPR018047">
    <property type="entry name" value="Ammonium_transpt_CS"/>
</dbReference>
<comment type="subcellular location">
    <subcellularLocation>
        <location evidence="8">Cell membrane</location>
        <topology evidence="8">Multi-pass membrane protein</topology>
    </subcellularLocation>
    <subcellularLocation>
        <location evidence="1">Membrane</location>
        <topology evidence="1">Multi-pass membrane protein</topology>
    </subcellularLocation>
</comment>
<evidence type="ECO:0000256" key="8">
    <source>
        <dbReference type="RuleBase" id="RU362002"/>
    </source>
</evidence>
<evidence type="ECO:0000259" key="9">
    <source>
        <dbReference type="Pfam" id="PF00909"/>
    </source>
</evidence>
<dbReference type="SUPFAM" id="SSF111352">
    <property type="entry name" value="Ammonium transporter"/>
    <property type="match status" value="1"/>
</dbReference>
<evidence type="ECO:0000256" key="1">
    <source>
        <dbReference type="ARBA" id="ARBA00004141"/>
    </source>
</evidence>
<accession>A0AAE3LL30</accession>
<dbReference type="NCBIfam" id="TIGR00836">
    <property type="entry name" value="amt"/>
    <property type="match status" value="1"/>
</dbReference>
<feature type="transmembrane region" description="Helical" evidence="8">
    <location>
        <begin position="225"/>
        <end position="247"/>
    </location>
</feature>
<keyword evidence="5 8" id="KW-1133">Transmembrane helix</keyword>
<dbReference type="PANTHER" id="PTHR43029">
    <property type="entry name" value="AMMONIUM TRANSPORTER MEP2"/>
    <property type="match status" value="1"/>
</dbReference>
<dbReference type="GO" id="GO:0005886">
    <property type="term" value="C:plasma membrane"/>
    <property type="evidence" value="ECO:0007669"/>
    <property type="project" value="UniProtKB-SubCell"/>
</dbReference>
<dbReference type="EMBL" id="JAOTPL010000020">
    <property type="protein sequence ID" value="MCU7695203.1"/>
    <property type="molecule type" value="Genomic_DNA"/>
</dbReference>
<feature type="transmembrane region" description="Helical" evidence="8">
    <location>
        <begin position="157"/>
        <end position="178"/>
    </location>
</feature>
<feature type="transmembrane region" description="Helical" evidence="8">
    <location>
        <begin position="125"/>
        <end position="145"/>
    </location>
</feature>
<feature type="transmembrane region" description="Helical" evidence="8">
    <location>
        <begin position="70"/>
        <end position="91"/>
    </location>
</feature>